<organism evidence="5">
    <name type="scientific">Caligus rogercresseyi</name>
    <name type="common">Sea louse</name>
    <dbReference type="NCBI Taxonomy" id="217165"/>
    <lineage>
        <taxon>Eukaryota</taxon>
        <taxon>Metazoa</taxon>
        <taxon>Ecdysozoa</taxon>
        <taxon>Arthropoda</taxon>
        <taxon>Crustacea</taxon>
        <taxon>Multicrustacea</taxon>
        <taxon>Hexanauplia</taxon>
        <taxon>Copepoda</taxon>
        <taxon>Siphonostomatoida</taxon>
        <taxon>Caligidae</taxon>
        <taxon>Caligus</taxon>
    </lineage>
</organism>
<name>C1BQC2_CALRO</name>
<evidence type="ECO:0000313" key="5">
    <source>
        <dbReference type="EMBL" id="ACO11225.1"/>
    </source>
</evidence>
<dbReference type="GO" id="GO:0000940">
    <property type="term" value="C:outer kinetochore"/>
    <property type="evidence" value="ECO:0007669"/>
    <property type="project" value="TreeGrafter"/>
</dbReference>
<feature type="coiled-coil region" evidence="4">
    <location>
        <begin position="44"/>
        <end position="78"/>
    </location>
</feature>
<protein>
    <recommendedName>
        <fullName evidence="2">SKA complex subunit 1</fullName>
    </recommendedName>
    <alternativeName>
        <fullName evidence="3">Spindle and kinetochore-associated protein 1</fullName>
    </alternativeName>
</protein>
<evidence type="ECO:0000256" key="4">
    <source>
        <dbReference type="SAM" id="Coils"/>
    </source>
</evidence>
<dbReference type="Pfam" id="PF07160">
    <property type="entry name" value="SKA1"/>
    <property type="match status" value="1"/>
</dbReference>
<accession>C1BQC2</accession>
<reference evidence="5" key="1">
    <citation type="submission" date="2009-03" db="EMBL/GenBank/DDBJ databases">
        <title>Caligus rogercresseyi ESTs and full-length cDNAs.</title>
        <authorList>
            <person name="Yasuike M."/>
            <person name="von Schalburg K."/>
            <person name="Cooper G."/>
            <person name="Leong J."/>
            <person name="Jones S.R.M."/>
            <person name="Koop B.F."/>
        </authorList>
    </citation>
    <scope>NUCLEOTIDE SEQUENCE</scope>
    <source>
        <tissue evidence="5">Whole tissue</tissue>
    </source>
</reference>
<dbReference type="AlphaFoldDB" id="C1BQC2"/>
<comment type="similarity">
    <text evidence="1">Belongs to the SKA1 family.</text>
</comment>
<dbReference type="GO" id="GO:0051301">
    <property type="term" value="P:cell division"/>
    <property type="evidence" value="ECO:0007669"/>
    <property type="project" value="InterPro"/>
</dbReference>
<dbReference type="Gene3D" id="1.10.10.1890">
    <property type="entry name" value="Ska1 microtubule binding domain-like"/>
    <property type="match status" value="1"/>
</dbReference>
<dbReference type="GO" id="GO:0005876">
    <property type="term" value="C:spindle microtubule"/>
    <property type="evidence" value="ECO:0007669"/>
    <property type="project" value="TreeGrafter"/>
</dbReference>
<dbReference type="GO" id="GO:0007059">
    <property type="term" value="P:chromosome segregation"/>
    <property type="evidence" value="ECO:0007669"/>
    <property type="project" value="InterPro"/>
</dbReference>
<keyword evidence="4" id="KW-0175">Coiled coil</keyword>
<dbReference type="GO" id="GO:0072686">
    <property type="term" value="C:mitotic spindle"/>
    <property type="evidence" value="ECO:0007669"/>
    <property type="project" value="TreeGrafter"/>
</dbReference>
<evidence type="ECO:0000256" key="3">
    <source>
        <dbReference type="ARBA" id="ARBA00047202"/>
    </source>
</evidence>
<dbReference type="GO" id="GO:0031110">
    <property type="term" value="P:regulation of microtubule polymerization or depolymerization"/>
    <property type="evidence" value="ECO:0007669"/>
    <property type="project" value="TreeGrafter"/>
</dbReference>
<sequence>MDRITDHMKDRLKGIEESKEWMSSGNPKETLSVMDSSSLSYASIMKKLEQMRDLESSDEELRNEAQTLKEEFRILTQLQKEILQYLPSAMIKSKDKPQAPVQVSSGVLQASIKTNIGGAKKPFDKPKKPSSIPCLTPIKLPEFDSIPTYMKGRLSYQGLNSACQEFNAVLTTKYTFLLQGFNPNANLKTKNKYHDYKKLETKDTKGVFFLVLEDFRTCPSFKTDSSRKIIFTILRHFKKMREIRGPGPIVRYAVVEAYNV</sequence>
<dbReference type="InterPro" id="IPR042031">
    <property type="entry name" value="SKA1_MBD_sf"/>
</dbReference>
<dbReference type="PANTHER" id="PTHR28573:SF1">
    <property type="entry name" value="SPINDLE AND KINETOCHORE-ASSOCIATED PROTEIN 1"/>
    <property type="match status" value="1"/>
</dbReference>
<evidence type="ECO:0000256" key="2">
    <source>
        <dbReference type="ARBA" id="ARBA00047182"/>
    </source>
</evidence>
<dbReference type="EMBL" id="BT076801">
    <property type="protein sequence ID" value="ACO11225.1"/>
    <property type="molecule type" value="mRNA"/>
</dbReference>
<dbReference type="InterPro" id="IPR009829">
    <property type="entry name" value="SKA1"/>
</dbReference>
<dbReference type="GO" id="GO:0000278">
    <property type="term" value="P:mitotic cell cycle"/>
    <property type="evidence" value="ECO:0007669"/>
    <property type="project" value="TreeGrafter"/>
</dbReference>
<gene>
    <name evidence="5" type="primary">SKA1</name>
</gene>
<dbReference type="PANTHER" id="PTHR28573">
    <property type="entry name" value="SPINDLE AND KINETOCHORE-ASSOCIATED PROTEIN 1"/>
    <property type="match status" value="1"/>
</dbReference>
<dbReference type="GO" id="GO:0008017">
    <property type="term" value="F:microtubule binding"/>
    <property type="evidence" value="ECO:0007669"/>
    <property type="project" value="InterPro"/>
</dbReference>
<evidence type="ECO:0000256" key="1">
    <source>
        <dbReference type="ARBA" id="ARBA00006836"/>
    </source>
</evidence>
<proteinExistence type="evidence at transcript level"/>